<comment type="catalytic activity">
    <reaction evidence="9">
        <text>GTP + H2O = GDP + phosphate + H(+)</text>
        <dbReference type="Rhea" id="RHEA:19669"/>
        <dbReference type="ChEBI" id="CHEBI:15377"/>
        <dbReference type="ChEBI" id="CHEBI:15378"/>
        <dbReference type="ChEBI" id="CHEBI:37565"/>
        <dbReference type="ChEBI" id="CHEBI:43474"/>
        <dbReference type="ChEBI" id="CHEBI:58189"/>
        <dbReference type="EC" id="3.6.5.3"/>
    </reaction>
</comment>
<dbReference type="CDD" id="cd03688">
    <property type="entry name" value="eIF2_gamma_II"/>
    <property type="match status" value="1"/>
</dbReference>
<feature type="domain" description="Tr-type G" evidence="11">
    <location>
        <begin position="31"/>
        <end position="238"/>
    </location>
</feature>
<evidence type="ECO:0000256" key="10">
    <source>
        <dbReference type="SAM" id="MobiDB-lite"/>
    </source>
</evidence>
<protein>
    <recommendedName>
        <fullName evidence="3">protein-synthesizing GTPase</fullName>
        <ecNumber evidence="3">3.6.5.3</ecNumber>
    </recommendedName>
</protein>
<dbReference type="SUPFAM" id="SSF50465">
    <property type="entry name" value="EF-Tu/eEF-1alpha/eIF2-gamma C-terminal domain"/>
    <property type="match status" value="1"/>
</dbReference>
<evidence type="ECO:0000256" key="9">
    <source>
        <dbReference type="ARBA" id="ARBA00048107"/>
    </source>
</evidence>
<dbReference type="PANTHER" id="PTHR42854:SF3">
    <property type="entry name" value="EUKARYOTIC TRANSLATION INITIATION FACTOR 2 SUBUNIT 3-RELATED"/>
    <property type="match status" value="1"/>
</dbReference>
<evidence type="ECO:0000256" key="2">
    <source>
        <dbReference type="ARBA" id="ARBA00007249"/>
    </source>
</evidence>
<dbReference type="SUPFAM" id="SSF50447">
    <property type="entry name" value="Translation proteins"/>
    <property type="match status" value="1"/>
</dbReference>
<evidence type="ECO:0000256" key="6">
    <source>
        <dbReference type="ARBA" id="ARBA00022801"/>
    </source>
</evidence>
<dbReference type="InterPro" id="IPR044128">
    <property type="entry name" value="eIF2g_GTP-bd"/>
</dbReference>
<proteinExistence type="inferred from homology"/>
<dbReference type="InterPro" id="IPR005225">
    <property type="entry name" value="Small_GTP-bd"/>
</dbReference>
<accession>A0A4Z1T7L1</accession>
<evidence type="ECO:0000256" key="3">
    <source>
        <dbReference type="ARBA" id="ARBA00011986"/>
    </source>
</evidence>
<dbReference type="Gene3D" id="2.40.30.10">
    <property type="entry name" value="Translation factors"/>
    <property type="match status" value="2"/>
</dbReference>
<evidence type="ECO:0000313" key="13">
    <source>
        <dbReference type="Proteomes" id="UP000315496"/>
    </source>
</evidence>
<evidence type="ECO:0000256" key="4">
    <source>
        <dbReference type="ARBA" id="ARBA00022540"/>
    </source>
</evidence>
<dbReference type="Pfam" id="PF00009">
    <property type="entry name" value="GTP_EFTU"/>
    <property type="match status" value="1"/>
</dbReference>
<dbReference type="Pfam" id="PF09173">
    <property type="entry name" value="eIF2_C"/>
    <property type="match status" value="1"/>
</dbReference>
<comment type="caution">
    <text evidence="12">The sequence shown here is derived from an EMBL/GenBank/DDBJ whole genome shotgun (WGS) entry which is preliminary data.</text>
</comment>
<dbReference type="GO" id="GO:0003743">
    <property type="term" value="F:translation initiation factor activity"/>
    <property type="evidence" value="ECO:0007669"/>
    <property type="project" value="UniProtKB-KW"/>
</dbReference>
<evidence type="ECO:0000313" key="12">
    <source>
        <dbReference type="EMBL" id="TNJ30073.1"/>
    </source>
</evidence>
<comment type="similarity">
    <text evidence="1">Belongs to the TRAFAC class translation factor GTPase superfamily. Classic translation factor GTPase family. EIF2G subfamily.</text>
</comment>
<dbReference type="PANTHER" id="PTHR42854">
    <property type="entry name" value="EUKARYOTIC TRANSLATION INITIATION FACTOR 2 SUBUNIT 3 FAMILY MEMBER"/>
    <property type="match status" value="1"/>
</dbReference>
<dbReference type="FunFam" id="3.40.50.300:FF:000065">
    <property type="entry name" value="Eukaryotic translation initiation factor 2 subunit gamma"/>
    <property type="match status" value="1"/>
</dbReference>
<evidence type="ECO:0000256" key="8">
    <source>
        <dbReference type="ARBA" id="ARBA00023134"/>
    </source>
</evidence>
<dbReference type="SUPFAM" id="SSF52540">
    <property type="entry name" value="P-loop containing nucleoside triphosphate hydrolases"/>
    <property type="match status" value="1"/>
</dbReference>
<dbReference type="InterPro" id="IPR009000">
    <property type="entry name" value="Transl_B-barrel_sf"/>
</dbReference>
<dbReference type="EMBL" id="VDLU01000001">
    <property type="protein sequence ID" value="TNJ30073.1"/>
    <property type="molecule type" value="Genomic_DNA"/>
</dbReference>
<dbReference type="FunFam" id="2.40.30.10:FF:000009">
    <property type="entry name" value="Eukaryotic translation initiation factor 2 subunit gamma"/>
    <property type="match status" value="1"/>
</dbReference>
<dbReference type="CDD" id="cd01888">
    <property type="entry name" value="eIF2_gamma"/>
    <property type="match status" value="1"/>
</dbReference>
<keyword evidence="5" id="KW-0547">Nucleotide-binding</keyword>
<dbReference type="InterPro" id="IPR015256">
    <property type="entry name" value="eIF2g_C"/>
</dbReference>
<dbReference type="InterPro" id="IPR009001">
    <property type="entry name" value="Transl_elong_EF1A/Init_IF2_C"/>
</dbReference>
<evidence type="ECO:0000256" key="7">
    <source>
        <dbReference type="ARBA" id="ARBA00022917"/>
    </source>
</evidence>
<dbReference type="GO" id="GO:0005829">
    <property type="term" value="C:cytosol"/>
    <property type="evidence" value="ECO:0007669"/>
    <property type="project" value="TreeGrafter"/>
</dbReference>
<dbReference type="PRINTS" id="PR00315">
    <property type="entry name" value="ELONGATNFCT"/>
</dbReference>
<sequence length="466" mass="50977">MALLNPSYLSQQPDVPAEQLHPLHPDVMSRQATINIGTIGHVAHGKTTLVKAITSTSTNKFHNEIERNITIKLGYANAKIFQCPKCPPPTNYFQAPSNSSDTTKCRTCNTPGKLARHISFIDCPGHDFYMATMLTGACVMDSAFLLIAADQPCPQSQTVEHLTAIEIAGVSQTGGVIVVQNKIDLITQPEAVNHCEQITNYLATTSIADVPIIPISAVQGYNIDYVLHYIVERIPVPKRDLMRPPRFTVIRSFDVNRSGCSVDDLKGGIAGGTLLQGILKLGDIIEIRPGIINVDEKGSFSCYPLVTRIVSICAEENDLRYVIPGGLVAIGTHIDPSLTRQDSLVGSVIGRPENMPPIHVNISVRYEILQTLICQTTNGQGSTITELDLKEVLLLTIGSNSVNGQLKEINVTPDGRIARIAMQKPICADYGEKIAISRRISMGAIRSWRLIGWGEIMKDEEWEMSM</sequence>
<evidence type="ECO:0000256" key="1">
    <source>
        <dbReference type="ARBA" id="ARBA00005388"/>
    </source>
</evidence>
<keyword evidence="8" id="KW-0342">GTP-binding</keyword>
<reference evidence="12 13" key="1">
    <citation type="submission" date="2019-05" db="EMBL/GenBank/DDBJ databases">
        <title>The compact genome of Giardia muris reveals important steps in the evolution of intestinal protozoan parasites.</title>
        <authorList>
            <person name="Xu F."/>
            <person name="Jimenez-Gonzalez A."/>
            <person name="Einarsson E."/>
            <person name="Astvaldsson A."/>
            <person name="Peirasmaki D."/>
            <person name="Eckmann L."/>
            <person name="Andersson J.O."/>
            <person name="Svard S.G."/>
            <person name="Jerlstrom-Hultqvist J."/>
        </authorList>
    </citation>
    <scope>NUCLEOTIDE SEQUENCE [LARGE SCALE GENOMIC DNA]</scope>
    <source>
        <strain evidence="12 13">Roberts-Thomson</strain>
    </source>
</reference>
<dbReference type="OrthoDB" id="1045173at2759"/>
<dbReference type="NCBIfam" id="NF003077">
    <property type="entry name" value="PRK04000.1"/>
    <property type="match status" value="1"/>
</dbReference>
<dbReference type="InterPro" id="IPR000795">
    <property type="entry name" value="T_Tr_GTP-bd_dom"/>
</dbReference>
<keyword evidence="13" id="KW-1185">Reference proteome</keyword>
<keyword evidence="6" id="KW-0378">Hydrolase</keyword>
<dbReference type="GO" id="GO:0005850">
    <property type="term" value="C:eukaryotic translation initiation factor 2 complex"/>
    <property type="evidence" value="ECO:0007669"/>
    <property type="project" value="TreeGrafter"/>
</dbReference>
<dbReference type="EC" id="3.6.5.3" evidence="3"/>
<name>A0A4Z1T7L1_GIAMU</name>
<feature type="region of interest" description="Disordered" evidence="10">
    <location>
        <begin position="1"/>
        <end position="20"/>
    </location>
</feature>
<organism evidence="12 13">
    <name type="scientific">Giardia muris</name>
    <dbReference type="NCBI Taxonomy" id="5742"/>
    <lineage>
        <taxon>Eukaryota</taxon>
        <taxon>Metamonada</taxon>
        <taxon>Diplomonadida</taxon>
        <taxon>Hexamitidae</taxon>
        <taxon>Giardiinae</taxon>
        <taxon>Giardia</taxon>
    </lineage>
</organism>
<dbReference type="AlphaFoldDB" id="A0A4Z1T7L1"/>
<dbReference type="GO" id="GO:0000049">
    <property type="term" value="F:tRNA binding"/>
    <property type="evidence" value="ECO:0007669"/>
    <property type="project" value="InterPro"/>
</dbReference>
<dbReference type="InterPro" id="IPR027417">
    <property type="entry name" value="P-loop_NTPase"/>
</dbReference>
<dbReference type="GO" id="GO:0005525">
    <property type="term" value="F:GTP binding"/>
    <property type="evidence" value="ECO:0007669"/>
    <property type="project" value="UniProtKB-KW"/>
</dbReference>
<dbReference type="InterPro" id="IPR044127">
    <property type="entry name" value="eIF2g_dom_2"/>
</dbReference>
<comment type="similarity">
    <text evidence="2">Belongs to the TRAFAC class translation factor GTPase superfamily. Classic translation factor GTPase family. EF-Tu/EF-1A subfamily.</text>
</comment>
<dbReference type="Proteomes" id="UP000315496">
    <property type="component" value="Chromosome 1"/>
</dbReference>
<dbReference type="InterPro" id="IPR050543">
    <property type="entry name" value="eIF2G"/>
</dbReference>
<dbReference type="PROSITE" id="PS51722">
    <property type="entry name" value="G_TR_2"/>
    <property type="match status" value="1"/>
</dbReference>
<dbReference type="GO" id="GO:0001731">
    <property type="term" value="P:formation of translation preinitiation complex"/>
    <property type="evidence" value="ECO:0007669"/>
    <property type="project" value="TreeGrafter"/>
</dbReference>
<evidence type="ECO:0000256" key="5">
    <source>
        <dbReference type="ARBA" id="ARBA00022741"/>
    </source>
</evidence>
<dbReference type="GO" id="GO:0003924">
    <property type="term" value="F:GTPase activity"/>
    <property type="evidence" value="ECO:0007669"/>
    <property type="project" value="InterPro"/>
</dbReference>
<keyword evidence="4 12" id="KW-0396">Initiation factor</keyword>
<evidence type="ECO:0000259" key="11">
    <source>
        <dbReference type="PROSITE" id="PS51722"/>
    </source>
</evidence>
<gene>
    <name evidence="12" type="ORF">GMRT_10372</name>
</gene>
<dbReference type="VEuPathDB" id="GiardiaDB:GMRT_10372"/>
<dbReference type="NCBIfam" id="TIGR00231">
    <property type="entry name" value="small_GTP"/>
    <property type="match status" value="1"/>
</dbReference>
<dbReference type="Gene3D" id="3.40.50.300">
    <property type="entry name" value="P-loop containing nucleotide triphosphate hydrolases"/>
    <property type="match status" value="1"/>
</dbReference>
<keyword evidence="7" id="KW-0648">Protein biosynthesis</keyword>